<dbReference type="Proteomes" id="UP001161294">
    <property type="component" value="Unassembled WGS sequence"/>
</dbReference>
<feature type="transmembrane region" description="Helical" evidence="2">
    <location>
        <begin position="107"/>
        <end position="132"/>
    </location>
</feature>
<dbReference type="AlphaFoldDB" id="A0AA42W4M4"/>
<feature type="transmembrane region" description="Helical" evidence="2">
    <location>
        <begin position="167"/>
        <end position="189"/>
    </location>
</feature>
<feature type="transmembrane region" description="Helical" evidence="2">
    <location>
        <begin position="225"/>
        <end position="248"/>
    </location>
</feature>
<feature type="transmembrane region" description="Helical" evidence="2">
    <location>
        <begin position="139"/>
        <end position="161"/>
    </location>
</feature>
<feature type="transmembrane region" description="Helical" evidence="2">
    <location>
        <begin position="260"/>
        <end position="280"/>
    </location>
</feature>
<evidence type="ECO:0000256" key="2">
    <source>
        <dbReference type="SAM" id="Phobius"/>
    </source>
</evidence>
<protein>
    <submittedName>
        <fullName evidence="3">Zinc ribbon domain-containing protein</fullName>
    </submittedName>
</protein>
<feature type="compositionally biased region" description="Low complexity" evidence="1">
    <location>
        <begin position="425"/>
        <end position="459"/>
    </location>
</feature>
<evidence type="ECO:0000256" key="1">
    <source>
        <dbReference type="SAM" id="MobiDB-lite"/>
    </source>
</evidence>
<keyword evidence="2" id="KW-0472">Membrane</keyword>
<evidence type="ECO:0000313" key="3">
    <source>
        <dbReference type="EMBL" id="MDH2007237.1"/>
    </source>
</evidence>
<feature type="region of interest" description="Disordered" evidence="1">
    <location>
        <begin position="425"/>
        <end position="465"/>
    </location>
</feature>
<feature type="transmembrane region" description="Helical" evidence="2">
    <location>
        <begin position="53"/>
        <end position="74"/>
    </location>
</feature>
<name>A0AA42W4M4_9BURK</name>
<feature type="transmembrane region" description="Helical" evidence="2">
    <location>
        <begin position="201"/>
        <end position="219"/>
    </location>
</feature>
<reference evidence="3" key="1">
    <citation type="submission" date="2022-09" db="EMBL/GenBank/DDBJ databases">
        <title>Intensive care unit water sources are persistently colonized with multi-drug resistant bacteria and are the site of extensive horizontal gene transfer of antibiotic resistance genes.</title>
        <authorList>
            <person name="Diorio-Toth L."/>
        </authorList>
    </citation>
    <scope>NUCLEOTIDE SEQUENCE</scope>
    <source>
        <strain evidence="3">GD03686</strain>
    </source>
</reference>
<keyword evidence="2" id="KW-1133">Transmembrane helix</keyword>
<evidence type="ECO:0000313" key="4">
    <source>
        <dbReference type="Proteomes" id="UP001161294"/>
    </source>
</evidence>
<accession>A0AA42W4M4</accession>
<organism evidence="3 4">
    <name type="scientific">Comamonas aquatica</name>
    <dbReference type="NCBI Taxonomy" id="225991"/>
    <lineage>
        <taxon>Bacteria</taxon>
        <taxon>Pseudomonadati</taxon>
        <taxon>Pseudomonadota</taxon>
        <taxon>Betaproteobacteria</taxon>
        <taxon>Burkholderiales</taxon>
        <taxon>Comamonadaceae</taxon>
        <taxon>Comamonas</taxon>
    </lineage>
</organism>
<gene>
    <name evidence="3" type="ORF">N5J23_17145</name>
</gene>
<keyword evidence="2" id="KW-0812">Transmembrane</keyword>
<dbReference type="EMBL" id="JAOCJW010000053">
    <property type="protein sequence ID" value="MDH2007237.1"/>
    <property type="molecule type" value="Genomic_DNA"/>
</dbReference>
<feature type="transmembrane region" description="Helical" evidence="2">
    <location>
        <begin position="26"/>
        <end position="46"/>
    </location>
</feature>
<sequence>MSSRLQNIQFSALARAGEGLTQWRPLAMGFITLVACGLLVFVSQALARGMGGFAGVLLFGLLMLATAVVFFSGVSAVGVMLMDKAQGIAVRGFADAAYAGLLCVPKFLGLALLALVATLVFYLVAAIIYFVCKIPVLGAVLAFVAHPVLIIAASALIVAWVCVVAPMFAPAVWSGLPFKAALASVIGIARNRLVEVVLMQIVLYVILMVITGLLFMGLLPASISLTAMGTGIAGGGAGGMGLEGLMYMGPRALAHMGMSGSVIGLWLGVGVLFCVIFALLGQVAVMGQNLVYLQASASIDSTGEEQALEGVWSDVRKRAEEAKERAKAAAERAKQVAAQKAQEVAAANEARKAAAAEQAQQQAAQAVEREAARQAAEAARLQAEQAVAEQAQQQAAVAAEREAARQAAEAARLQAEQAAADQAEAAQQAAQEAQRLTDAQPAAAPQAQEAAPAAPVAAPSCPSCHGQVGPTDSFCEHCGHKLKP</sequence>
<comment type="caution">
    <text evidence="3">The sequence shown here is derived from an EMBL/GenBank/DDBJ whole genome shotgun (WGS) entry which is preliminary data.</text>
</comment>
<dbReference type="RefSeq" id="WP_279852277.1">
    <property type="nucleotide sequence ID" value="NZ_JAOCIA010000056.1"/>
</dbReference>
<proteinExistence type="predicted"/>